<dbReference type="Gene3D" id="3.40.1210.10">
    <property type="entry name" value="Survival protein SurE-like phosphatase/nucleotidase"/>
    <property type="match status" value="1"/>
</dbReference>
<dbReference type="PANTHER" id="PTHR30457:SF0">
    <property type="entry name" value="PHOSPHATASE, PUTATIVE (AFU_ORTHOLOGUE AFUA_4G01070)-RELATED"/>
    <property type="match status" value="1"/>
</dbReference>
<keyword evidence="5 7" id="KW-0378">Hydrolase</keyword>
<dbReference type="InterPro" id="IPR030048">
    <property type="entry name" value="SurE"/>
</dbReference>
<dbReference type="Proteomes" id="UP001600165">
    <property type="component" value="Unassembled WGS sequence"/>
</dbReference>
<protein>
    <recommendedName>
        <fullName evidence="3">5'-nucleotidase</fullName>
        <ecNumber evidence="3">3.1.3.5</ecNumber>
    </recommendedName>
</protein>
<dbReference type="NCBIfam" id="TIGR00087">
    <property type="entry name" value="surE"/>
    <property type="match status" value="1"/>
</dbReference>
<keyword evidence="8" id="KW-1185">Reference proteome</keyword>
<dbReference type="EC" id="3.1.3.5" evidence="3"/>
<comment type="similarity">
    <text evidence="2">Belongs to the SurE nucleotidase family.</text>
</comment>
<feature type="domain" description="Survival protein SurE-like phosphatase/nucleotidase" evidence="6">
    <location>
        <begin position="3"/>
        <end position="168"/>
    </location>
</feature>
<keyword evidence="4" id="KW-0479">Metal-binding</keyword>
<dbReference type="PANTHER" id="PTHR30457">
    <property type="entry name" value="5'-NUCLEOTIDASE SURE"/>
    <property type="match status" value="1"/>
</dbReference>
<dbReference type="EMBL" id="JBHZOL010000055">
    <property type="protein sequence ID" value="MFE4106202.1"/>
    <property type="molecule type" value="Genomic_DNA"/>
</dbReference>
<evidence type="ECO:0000256" key="2">
    <source>
        <dbReference type="ARBA" id="ARBA00011062"/>
    </source>
</evidence>
<organism evidence="7 8">
    <name type="scientific">Almyronema epifaneia S1</name>
    <dbReference type="NCBI Taxonomy" id="2991925"/>
    <lineage>
        <taxon>Bacteria</taxon>
        <taxon>Bacillati</taxon>
        <taxon>Cyanobacteriota</taxon>
        <taxon>Cyanophyceae</taxon>
        <taxon>Nodosilineales</taxon>
        <taxon>Nodosilineaceae</taxon>
        <taxon>Almyronema</taxon>
        <taxon>Almyronema epifaneia</taxon>
    </lineage>
</organism>
<dbReference type="NCBIfam" id="NF001493">
    <property type="entry name" value="PRK00346.2-3"/>
    <property type="match status" value="1"/>
</dbReference>
<dbReference type="Pfam" id="PF01975">
    <property type="entry name" value="SurE"/>
    <property type="match status" value="1"/>
</dbReference>
<sequence>MTIVLTNDDGIEAPGIAALQAALGTRPTVWVAPDRPLSGCSHQINRGGAIAIEQRSPERYAIGGTPADCTRVALSHLCPEAEFVLSGINAGGNLGSDIYVSGTVAAVREAALLRVPGIAISHYIQRNRVIDWVAATRLAAKVLERLLSEKLPAGAFWNVNLPHLAENDPDPEIVFCPTCTQPLPTDYVVENHQFRYVGEYGQRSRDPGADVDTCFSGKISISQIRLW</sequence>
<evidence type="ECO:0000256" key="1">
    <source>
        <dbReference type="ARBA" id="ARBA00000815"/>
    </source>
</evidence>
<dbReference type="RefSeq" id="WP_377963726.1">
    <property type="nucleotide sequence ID" value="NZ_JBHZOL010000055.1"/>
</dbReference>
<proteinExistence type="inferred from homology"/>
<evidence type="ECO:0000313" key="7">
    <source>
        <dbReference type="EMBL" id="MFE4106202.1"/>
    </source>
</evidence>
<comment type="caution">
    <text evidence="7">The sequence shown here is derived from an EMBL/GenBank/DDBJ whole genome shotgun (WGS) entry which is preliminary data.</text>
</comment>
<dbReference type="SUPFAM" id="SSF64167">
    <property type="entry name" value="SurE-like"/>
    <property type="match status" value="1"/>
</dbReference>
<evidence type="ECO:0000256" key="4">
    <source>
        <dbReference type="ARBA" id="ARBA00022723"/>
    </source>
</evidence>
<comment type="catalytic activity">
    <reaction evidence="1">
        <text>a ribonucleoside 5'-phosphate + H2O = a ribonucleoside + phosphate</text>
        <dbReference type="Rhea" id="RHEA:12484"/>
        <dbReference type="ChEBI" id="CHEBI:15377"/>
        <dbReference type="ChEBI" id="CHEBI:18254"/>
        <dbReference type="ChEBI" id="CHEBI:43474"/>
        <dbReference type="ChEBI" id="CHEBI:58043"/>
        <dbReference type="EC" id="3.1.3.5"/>
    </reaction>
</comment>
<evidence type="ECO:0000256" key="5">
    <source>
        <dbReference type="ARBA" id="ARBA00022801"/>
    </source>
</evidence>
<evidence type="ECO:0000313" key="8">
    <source>
        <dbReference type="Proteomes" id="UP001600165"/>
    </source>
</evidence>
<gene>
    <name evidence="7" type="primary">surE</name>
    <name evidence="7" type="ORF">ACFVKH_07940</name>
</gene>
<dbReference type="GO" id="GO:0008254">
    <property type="term" value="F:3'-nucleotidase activity"/>
    <property type="evidence" value="ECO:0007669"/>
    <property type="project" value="UniProtKB-EC"/>
</dbReference>
<dbReference type="InterPro" id="IPR002828">
    <property type="entry name" value="SurE-like_Pase/nucleotidase"/>
</dbReference>
<dbReference type="InterPro" id="IPR036523">
    <property type="entry name" value="SurE-like_sf"/>
</dbReference>
<name>A0ABW6IDE5_9CYAN</name>
<evidence type="ECO:0000256" key="3">
    <source>
        <dbReference type="ARBA" id="ARBA00012643"/>
    </source>
</evidence>
<accession>A0ABW6IDE5</accession>
<reference evidence="7 8" key="1">
    <citation type="submission" date="2024-10" db="EMBL/GenBank/DDBJ databases">
        <authorList>
            <person name="Ratan Roy A."/>
            <person name="Morales Sandoval P.H."/>
            <person name="De Los Santos Villalobos S."/>
            <person name="Chakraborty S."/>
            <person name="Mukherjee J."/>
        </authorList>
    </citation>
    <scope>NUCLEOTIDE SEQUENCE [LARGE SCALE GENOMIC DNA]</scope>
    <source>
        <strain evidence="7 8">S1</strain>
    </source>
</reference>
<evidence type="ECO:0000259" key="6">
    <source>
        <dbReference type="Pfam" id="PF01975"/>
    </source>
</evidence>